<dbReference type="GO" id="GO:0015627">
    <property type="term" value="C:type II protein secretion system complex"/>
    <property type="evidence" value="ECO:0007669"/>
    <property type="project" value="UniProtKB-UniRule"/>
</dbReference>
<evidence type="ECO:0000313" key="12">
    <source>
        <dbReference type="Proteomes" id="UP000593847"/>
    </source>
</evidence>
<feature type="domain" description="Type II secretion system protein GspI C-terminal" evidence="10">
    <location>
        <begin position="44"/>
        <end position="120"/>
    </location>
</feature>
<dbReference type="NCBIfam" id="TIGR01707">
    <property type="entry name" value="gspI"/>
    <property type="match status" value="1"/>
</dbReference>
<name>A0A7L9GK41_9PSED</name>
<evidence type="ECO:0000256" key="9">
    <source>
        <dbReference type="RuleBase" id="RU368030"/>
    </source>
</evidence>
<keyword evidence="8 9" id="KW-0472">Membrane</keyword>
<sequence>MTPVSCAERGFTLLEVLVALVIFAVLAVAVTSASQHVLVQSQGLEKRLLASWVADNHLMEMRLQPAPGPGERTLDVMFGQRRWTLQETRRRLGEGALLEVHVRVGLASDRQVLHQATGWLGLVDAPR</sequence>
<accession>A0A7L9GK41</accession>
<gene>
    <name evidence="11" type="primary">gspI</name>
    <name evidence="11" type="ORF">ICN73_08335</name>
</gene>
<evidence type="ECO:0000256" key="5">
    <source>
        <dbReference type="ARBA" id="ARBA00022519"/>
    </source>
</evidence>
<feature type="transmembrane region" description="Helical" evidence="9">
    <location>
        <begin position="12"/>
        <end position="33"/>
    </location>
</feature>
<keyword evidence="3" id="KW-1003">Cell membrane</keyword>
<keyword evidence="7 9" id="KW-1133">Transmembrane helix</keyword>
<dbReference type="Pfam" id="PF07963">
    <property type="entry name" value="N_methyl"/>
    <property type="match status" value="1"/>
</dbReference>
<evidence type="ECO:0000256" key="4">
    <source>
        <dbReference type="ARBA" id="ARBA00022481"/>
    </source>
</evidence>
<evidence type="ECO:0000256" key="3">
    <source>
        <dbReference type="ARBA" id="ARBA00022475"/>
    </source>
</evidence>
<dbReference type="InterPro" id="IPR003413">
    <property type="entry name" value="T2SS_GspI_C"/>
</dbReference>
<dbReference type="GO" id="GO:0015628">
    <property type="term" value="P:protein secretion by the type II secretion system"/>
    <property type="evidence" value="ECO:0007669"/>
    <property type="project" value="UniProtKB-UniRule"/>
</dbReference>
<keyword evidence="12" id="KW-1185">Reference proteome</keyword>
<dbReference type="InterPro" id="IPR045584">
    <property type="entry name" value="Pilin-like"/>
</dbReference>
<proteinExistence type="inferred from homology"/>
<dbReference type="AlphaFoldDB" id="A0A7L9GK41"/>
<dbReference type="SUPFAM" id="SSF54523">
    <property type="entry name" value="Pili subunits"/>
    <property type="match status" value="1"/>
</dbReference>
<keyword evidence="6 9" id="KW-0812">Transmembrane</keyword>
<comment type="function">
    <text evidence="9">Component of the type II secretion system required for the energy-dependent secretion of extracellular factors such as proteases and toxins from the periplasm.</text>
</comment>
<reference evidence="11" key="1">
    <citation type="submission" date="2020-09" db="EMBL/GenBank/DDBJ databases">
        <title>Complete genome sequence of Pseudomonas taiwanensis CC, a plant growth-promoting and biotite-weathering strain.</title>
        <authorList>
            <person name="Cheng C."/>
        </authorList>
    </citation>
    <scope>NUCLEOTIDE SEQUENCE [LARGE SCALE GENOMIC DNA]</scope>
    <source>
        <strain evidence="11">WRS8</strain>
    </source>
</reference>
<comment type="subunit">
    <text evidence="9">Type II secretion is composed of four main components: the outer membrane complex, the inner membrane complex, the cytoplasmic secretion ATPase and the periplasm-spanning pseudopilus.</text>
</comment>
<dbReference type="GO" id="GO:0005886">
    <property type="term" value="C:plasma membrane"/>
    <property type="evidence" value="ECO:0007669"/>
    <property type="project" value="UniProtKB-SubCell"/>
</dbReference>
<organism evidence="11 12">
    <name type="scientific">Pseudomonas taiwanensis</name>
    <dbReference type="NCBI Taxonomy" id="470150"/>
    <lineage>
        <taxon>Bacteria</taxon>
        <taxon>Pseudomonadati</taxon>
        <taxon>Pseudomonadota</taxon>
        <taxon>Gammaproteobacteria</taxon>
        <taxon>Pseudomonadales</taxon>
        <taxon>Pseudomonadaceae</taxon>
        <taxon>Pseudomonas</taxon>
    </lineage>
</organism>
<dbReference type="PANTHER" id="PTHR38779:SF2">
    <property type="entry name" value="TYPE II SECRETION SYSTEM PROTEIN I-RELATED"/>
    <property type="match status" value="1"/>
</dbReference>
<evidence type="ECO:0000256" key="2">
    <source>
        <dbReference type="ARBA" id="ARBA00008358"/>
    </source>
</evidence>
<evidence type="ECO:0000259" key="10">
    <source>
        <dbReference type="Pfam" id="PF02501"/>
    </source>
</evidence>
<dbReference type="NCBIfam" id="TIGR02532">
    <property type="entry name" value="IV_pilin_GFxxxE"/>
    <property type="match status" value="1"/>
</dbReference>
<dbReference type="EMBL" id="CP062699">
    <property type="protein sequence ID" value="QOJ92866.1"/>
    <property type="molecule type" value="Genomic_DNA"/>
</dbReference>
<dbReference type="Pfam" id="PF02501">
    <property type="entry name" value="T2SSI"/>
    <property type="match status" value="1"/>
</dbReference>
<keyword evidence="5 9" id="KW-0997">Cell inner membrane</keyword>
<dbReference type="PROSITE" id="PS00409">
    <property type="entry name" value="PROKAR_NTER_METHYL"/>
    <property type="match status" value="1"/>
</dbReference>
<evidence type="ECO:0000256" key="6">
    <source>
        <dbReference type="ARBA" id="ARBA00022692"/>
    </source>
</evidence>
<evidence type="ECO:0000256" key="8">
    <source>
        <dbReference type="ARBA" id="ARBA00023136"/>
    </source>
</evidence>
<comment type="PTM">
    <text evidence="9">Cleaved by prepilin peptidase.</text>
</comment>
<dbReference type="Gene3D" id="3.30.1300.30">
    <property type="entry name" value="GSPII I/J protein-like"/>
    <property type="match status" value="1"/>
</dbReference>
<comment type="subcellular location">
    <subcellularLocation>
        <location evidence="1 9">Cell inner membrane</location>
        <topology evidence="1 9">Single-pass membrane protein</topology>
    </subcellularLocation>
</comment>
<evidence type="ECO:0000256" key="1">
    <source>
        <dbReference type="ARBA" id="ARBA00004377"/>
    </source>
</evidence>
<comment type="similarity">
    <text evidence="2 9">Belongs to the GSP I family.</text>
</comment>
<evidence type="ECO:0000256" key="7">
    <source>
        <dbReference type="ARBA" id="ARBA00022989"/>
    </source>
</evidence>
<dbReference type="Proteomes" id="UP000593847">
    <property type="component" value="Chromosome"/>
</dbReference>
<dbReference type="InterPro" id="IPR010052">
    <property type="entry name" value="T2SS_protein-GspI"/>
</dbReference>
<keyword evidence="4 9" id="KW-0488">Methylation</keyword>
<protein>
    <recommendedName>
        <fullName evidence="9">Type II secretion system protein I</fullName>
        <shortName evidence="9">T2SS minor pseudopilin I</shortName>
    </recommendedName>
</protein>
<dbReference type="KEGG" id="ptai:ICN73_08335"/>
<evidence type="ECO:0000313" key="11">
    <source>
        <dbReference type="EMBL" id="QOJ92866.1"/>
    </source>
</evidence>
<dbReference type="PANTHER" id="PTHR38779">
    <property type="entry name" value="TYPE II SECRETION SYSTEM PROTEIN I-RELATED"/>
    <property type="match status" value="1"/>
</dbReference>
<dbReference type="RefSeq" id="WP_014754714.1">
    <property type="nucleotide sequence ID" value="NZ_CP062699.1"/>
</dbReference>
<dbReference type="InterPro" id="IPR012902">
    <property type="entry name" value="N_methyl_site"/>
</dbReference>